<gene>
    <name evidence="2" type="ORF">IAD16_09560</name>
</gene>
<evidence type="ECO:0000313" key="2">
    <source>
        <dbReference type="EMBL" id="HIU28604.1"/>
    </source>
</evidence>
<feature type="transmembrane region" description="Helical" evidence="1">
    <location>
        <begin position="102"/>
        <end position="126"/>
    </location>
</feature>
<feature type="transmembrane region" description="Helical" evidence="1">
    <location>
        <begin position="47"/>
        <end position="68"/>
    </location>
</feature>
<feature type="transmembrane region" description="Helical" evidence="1">
    <location>
        <begin position="77"/>
        <end position="96"/>
    </location>
</feature>
<protein>
    <recommendedName>
        <fullName evidence="4">YitT family protein</fullName>
    </recommendedName>
</protein>
<keyword evidence="1" id="KW-0812">Transmembrane</keyword>
<feature type="transmembrane region" description="Helical" evidence="1">
    <location>
        <begin position="147"/>
        <end position="167"/>
    </location>
</feature>
<evidence type="ECO:0000313" key="3">
    <source>
        <dbReference type="Proteomes" id="UP000824091"/>
    </source>
</evidence>
<dbReference type="InterPro" id="IPR038750">
    <property type="entry name" value="YczE/YyaS-like"/>
</dbReference>
<proteinExistence type="predicted"/>
<feature type="transmembrane region" description="Helical" evidence="1">
    <location>
        <begin position="12"/>
        <end position="35"/>
    </location>
</feature>
<organism evidence="2 3">
    <name type="scientific">Candidatus Fimisoma avicola</name>
    <dbReference type="NCBI Taxonomy" id="2840826"/>
    <lineage>
        <taxon>Bacteria</taxon>
        <taxon>Bacillati</taxon>
        <taxon>Bacillota</taxon>
        <taxon>Clostridia</taxon>
        <taxon>Eubacteriales</taxon>
        <taxon>Candidatus Fimisoma</taxon>
    </lineage>
</organism>
<comment type="caution">
    <text evidence="2">The sequence shown here is derived from an EMBL/GenBank/DDBJ whole genome shotgun (WGS) entry which is preliminary data.</text>
</comment>
<dbReference type="EMBL" id="DVMO01000150">
    <property type="protein sequence ID" value="HIU28604.1"/>
    <property type="molecule type" value="Genomic_DNA"/>
</dbReference>
<reference evidence="2" key="2">
    <citation type="journal article" date="2021" name="PeerJ">
        <title>Extensive microbial diversity within the chicken gut microbiome revealed by metagenomics and culture.</title>
        <authorList>
            <person name="Gilroy R."/>
            <person name="Ravi A."/>
            <person name="Getino M."/>
            <person name="Pursley I."/>
            <person name="Horton D.L."/>
            <person name="Alikhan N.F."/>
            <person name="Baker D."/>
            <person name="Gharbi K."/>
            <person name="Hall N."/>
            <person name="Watson M."/>
            <person name="Adriaenssens E.M."/>
            <person name="Foster-Nyarko E."/>
            <person name="Jarju S."/>
            <person name="Secka A."/>
            <person name="Antonio M."/>
            <person name="Oren A."/>
            <person name="Chaudhuri R.R."/>
            <person name="La Ragione R."/>
            <person name="Hildebrand F."/>
            <person name="Pallen M.J."/>
        </authorList>
    </citation>
    <scope>NUCLEOTIDE SEQUENCE</scope>
    <source>
        <strain evidence="2">11300</strain>
    </source>
</reference>
<keyword evidence="1" id="KW-1133">Transmembrane helix</keyword>
<name>A0A9D1I5W2_9FIRM</name>
<sequence length="227" mass="24754">MKEYTGRTIRLIFGLVLYGLGSYMSIQANVGLAPWDAFSMGISYKTGIMYGNVVVYTGFLIIIIDFLLKEKIGFGTIINAILIGKVVDLCNYLGLLPMLDNFAAGVAMLFAGQVVICLGSYFYIGAAMGCGPRDALMVAMGKRFSRLPIGLVRGILEGTVLLLGWLMGAKVGIGTIIAVFGIGTIMEYTFRILKFDVKGVRHENFADTVRRIRSGRHTDEPTQEQGV</sequence>
<dbReference type="Pfam" id="PF19700">
    <property type="entry name" value="DUF6198"/>
    <property type="match status" value="1"/>
</dbReference>
<dbReference type="PANTHER" id="PTHR40078:SF1">
    <property type="entry name" value="INTEGRAL MEMBRANE PROTEIN"/>
    <property type="match status" value="1"/>
</dbReference>
<dbReference type="AlphaFoldDB" id="A0A9D1I5W2"/>
<keyword evidence="1" id="KW-0472">Membrane</keyword>
<evidence type="ECO:0008006" key="4">
    <source>
        <dbReference type="Google" id="ProtNLM"/>
    </source>
</evidence>
<evidence type="ECO:0000256" key="1">
    <source>
        <dbReference type="SAM" id="Phobius"/>
    </source>
</evidence>
<dbReference type="PANTHER" id="PTHR40078">
    <property type="entry name" value="INTEGRAL MEMBRANE PROTEIN-RELATED"/>
    <property type="match status" value="1"/>
</dbReference>
<accession>A0A9D1I5W2</accession>
<reference evidence="2" key="1">
    <citation type="submission" date="2020-10" db="EMBL/GenBank/DDBJ databases">
        <authorList>
            <person name="Gilroy R."/>
        </authorList>
    </citation>
    <scope>NUCLEOTIDE SEQUENCE</scope>
    <source>
        <strain evidence="2">11300</strain>
    </source>
</reference>
<feature type="transmembrane region" description="Helical" evidence="1">
    <location>
        <begin position="173"/>
        <end position="193"/>
    </location>
</feature>
<dbReference type="Proteomes" id="UP000824091">
    <property type="component" value="Unassembled WGS sequence"/>
</dbReference>